<dbReference type="AlphaFoldDB" id="A0AAJ6QTC9"/>
<sequence>MCSIPGVLLNSQDVLRKEIQARLFECRQPKDSIVFVGPDDDVRSVIMSGTKGIARVLDVIDGQDKVGVVVGKILNEAVKAKENSLQIADINYNVKAIEAQLSVAHPGVPDPECVLCFGPACISVGLIPWQLNHSEIIELDSHHNILPSQFLQALERYAKIEKRFGK</sequence>
<dbReference type="PANTHER" id="PTHR21528:SF0">
    <property type="entry name" value="DEHYDRODOLICHYL DIPHOSPHATE SYNTHASE COMPLEX SUBUNIT NUS1"/>
    <property type="match status" value="1"/>
</dbReference>
<evidence type="ECO:0000256" key="4">
    <source>
        <dbReference type="ARBA" id="ARBA00005432"/>
    </source>
</evidence>
<comment type="subcellular location">
    <subcellularLocation>
        <location evidence="2">Endoplasmic reticulum membrane</location>
    </subcellularLocation>
</comment>
<evidence type="ECO:0000256" key="1">
    <source>
        <dbReference type="ARBA" id="ARBA00001946"/>
    </source>
</evidence>
<dbReference type="InterPro" id="IPR038887">
    <property type="entry name" value="Nus1/NgBR"/>
</dbReference>
<keyword evidence="7" id="KW-0812">Transmembrane</keyword>
<dbReference type="GO" id="GO:0005789">
    <property type="term" value="C:endoplasmic reticulum membrane"/>
    <property type="evidence" value="ECO:0007669"/>
    <property type="project" value="UniProtKB-SubCell"/>
</dbReference>
<evidence type="ECO:0000256" key="11">
    <source>
        <dbReference type="ARBA" id="ARBA00023136"/>
    </source>
</evidence>
<comment type="catalytic activity">
    <reaction evidence="12">
        <text>n isopentenyl diphosphate + (2E,6E)-farnesyl diphosphate = a di-trans,poly-cis-polyprenyl diphosphate + n diphosphate</text>
        <dbReference type="Rhea" id="RHEA:53008"/>
        <dbReference type="Rhea" id="RHEA-COMP:19494"/>
        <dbReference type="ChEBI" id="CHEBI:33019"/>
        <dbReference type="ChEBI" id="CHEBI:128769"/>
        <dbReference type="ChEBI" id="CHEBI:136960"/>
        <dbReference type="ChEBI" id="CHEBI:175763"/>
        <dbReference type="EC" id="2.5.1.87"/>
    </reaction>
</comment>
<accession>A0AAJ6QTC9</accession>
<evidence type="ECO:0000256" key="12">
    <source>
        <dbReference type="ARBA" id="ARBA00047353"/>
    </source>
</evidence>
<evidence type="ECO:0000256" key="7">
    <source>
        <dbReference type="ARBA" id="ARBA00022692"/>
    </source>
</evidence>
<evidence type="ECO:0000256" key="9">
    <source>
        <dbReference type="ARBA" id="ARBA00022842"/>
    </source>
</evidence>
<dbReference type="GO" id="GO:0045547">
    <property type="term" value="F:ditrans,polycis-polyprenyl diphosphate synthase [(2E,6E)-farnesyl diphosphate specific] activity"/>
    <property type="evidence" value="ECO:0007669"/>
    <property type="project" value="UniProtKB-EC"/>
</dbReference>
<protein>
    <recommendedName>
        <fullName evidence="5">ditrans,polycis-polyprenyl diphosphate synthase [(2E,6E)-farnesyldiphosphate specific]</fullName>
        <ecNumber evidence="5">2.5.1.87</ecNumber>
    </recommendedName>
</protein>
<proteinExistence type="inferred from homology"/>
<gene>
    <name evidence="14" type="primary">LOC100898264</name>
</gene>
<dbReference type="InterPro" id="IPR036424">
    <property type="entry name" value="UPP_synth-like_sf"/>
</dbReference>
<evidence type="ECO:0000256" key="3">
    <source>
        <dbReference type="ARBA" id="ARBA00004922"/>
    </source>
</evidence>
<evidence type="ECO:0000256" key="6">
    <source>
        <dbReference type="ARBA" id="ARBA00022679"/>
    </source>
</evidence>
<dbReference type="SUPFAM" id="SSF64005">
    <property type="entry name" value="Undecaprenyl diphosphate synthase"/>
    <property type="match status" value="1"/>
</dbReference>
<comment type="similarity">
    <text evidence="4">Belongs to the UPP synthase family.</text>
</comment>
<keyword evidence="9" id="KW-0460">Magnesium</keyword>
<name>A0AAJ6QTC9_9ACAR</name>
<dbReference type="GO" id="GO:1904423">
    <property type="term" value="C:dehydrodolichyl diphosphate synthase complex"/>
    <property type="evidence" value="ECO:0007669"/>
    <property type="project" value="InterPro"/>
</dbReference>
<dbReference type="KEGG" id="goe:100898264"/>
<dbReference type="RefSeq" id="XP_003743220.1">
    <property type="nucleotide sequence ID" value="XM_003743172.1"/>
</dbReference>
<keyword evidence="13" id="KW-1185">Reference proteome</keyword>
<evidence type="ECO:0000256" key="5">
    <source>
        <dbReference type="ARBA" id="ARBA00012596"/>
    </source>
</evidence>
<evidence type="ECO:0000313" key="14">
    <source>
        <dbReference type="RefSeq" id="XP_003743220.1"/>
    </source>
</evidence>
<dbReference type="GeneID" id="100898264"/>
<dbReference type="PANTHER" id="PTHR21528">
    <property type="entry name" value="DEHYDRODOLICHYL DIPHOSPHATE SYNTHASE COMPLEX SUBUNIT NUS1"/>
    <property type="match status" value="1"/>
</dbReference>
<keyword evidence="8" id="KW-0256">Endoplasmic reticulum</keyword>
<keyword evidence="6" id="KW-0808">Transferase</keyword>
<organism evidence="13 14">
    <name type="scientific">Galendromus occidentalis</name>
    <name type="common">western predatory mite</name>
    <dbReference type="NCBI Taxonomy" id="34638"/>
    <lineage>
        <taxon>Eukaryota</taxon>
        <taxon>Metazoa</taxon>
        <taxon>Ecdysozoa</taxon>
        <taxon>Arthropoda</taxon>
        <taxon>Chelicerata</taxon>
        <taxon>Arachnida</taxon>
        <taxon>Acari</taxon>
        <taxon>Parasitiformes</taxon>
        <taxon>Mesostigmata</taxon>
        <taxon>Gamasina</taxon>
        <taxon>Phytoseioidea</taxon>
        <taxon>Phytoseiidae</taxon>
        <taxon>Typhlodrominae</taxon>
        <taxon>Galendromus</taxon>
    </lineage>
</organism>
<reference evidence="14" key="1">
    <citation type="submission" date="2025-08" db="UniProtKB">
        <authorList>
            <consortium name="RefSeq"/>
        </authorList>
    </citation>
    <scope>IDENTIFICATION</scope>
</reference>
<dbReference type="Gene3D" id="3.40.1180.10">
    <property type="entry name" value="Decaprenyl diphosphate synthase-like"/>
    <property type="match status" value="1"/>
</dbReference>
<comment type="pathway">
    <text evidence="3">Protein modification; protein glycosylation.</text>
</comment>
<dbReference type="Proteomes" id="UP000694867">
    <property type="component" value="Unplaced"/>
</dbReference>
<keyword evidence="11" id="KW-0472">Membrane</keyword>
<evidence type="ECO:0000256" key="8">
    <source>
        <dbReference type="ARBA" id="ARBA00022824"/>
    </source>
</evidence>
<evidence type="ECO:0000313" key="13">
    <source>
        <dbReference type="Proteomes" id="UP000694867"/>
    </source>
</evidence>
<dbReference type="EC" id="2.5.1.87" evidence="5"/>
<evidence type="ECO:0000256" key="10">
    <source>
        <dbReference type="ARBA" id="ARBA00022989"/>
    </source>
</evidence>
<keyword evidence="10" id="KW-1133">Transmembrane helix</keyword>
<comment type="cofactor">
    <cofactor evidence="1">
        <name>Mg(2+)</name>
        <dbReference type="ChEBI" id="CHEBI:18420"/>
    </cofactor>
</comment>
<evidence type="ECO:0000256" key="2">
    <source>
        <dbReference type="ARBA" id="ARBA00004586"/>
    </source>
</evidence>